<sequence length="258" mass="28770">MTFIFLALTVEVHASSRITDAVAYDWPVLELWMQETDQRMVSMHMPWRSTTDGPFGPGFPHLAKPSKDVSTGNVNQDDLAAVERHYRMREMLNHAFLSLKGGEVESRLVAKYFGGLSITSVGSRVAGETYKRARMNDPYVATALAFIFFYIALISSHALGVRVPVYHGMPFIAGTKKAGEEEEKVSTMRDEEELAGAKMVRNGSAVGSSSVRLARLEQRLERVTQLVEEMGEKVSALAEITQENARQQHERVPGSHRI</sequence>
<evidence type="ECO:0000256" key="1">
    <source>
        <dbReference type="SAM" id="Phobius"/>
    </source>
</evidence>
<accession>A0A830HVI3</accession>
<dbReference type="Proteomes" id="UP000660262">
    <property type="component" value="Unassembled WGS sequence"/>
</dbReference>
<keyword evidence="1" id="KW-1133">Transmembrane helix</keyword>
<evidence type="ECO:0000313" key="2">
    <source>
        <dbReference type="EMBL" id="GHP09750.1"/>
    </source>
</evidence>
<comment type="caution">
    <text evidence="2">The sequence shown here is derived from an EMBL/GenBank/DDBJ whole genome shotgun (WGS) entry which is preliminary data.</text>
</comment>
<gene>
    <name evidence="2" type="ORF">PPROV_000848500</name>
</gene>
<keyword evidence="3" id="KW-1185">Reference proteome</keyword>
<keyword evidence="1" id="KW-0472">Membrane</keyword>
<evidence type="ECO:0000313" key="3">
    <source>
        <dbReference type="Proteomes" id="UP000660262"/>
    </source>
</evidence>
<name>A0A830HVI3_9CHLO</name>
<protein>
    <submittedName>
        <fullName evidence="2">Uncharacterized protein</fullName>
    </submittedName>
</protein>
<organism evidence="2 3">
    <name type="scientific">Pycnococcus provasolii</name>
    <dbReference type="NCBI Taxonomy" id="41880"/>
    <lineage>
        <taxon>Eukaryota</taxon>
        <taxon>Viridiplantae</taxon>
        <taxon>Chlorophyta</taxon>
        <taxon>Pseudoscourfieldiophyceae</taxon>
        <taxon>Pseudoscourfieldiales</taxon>
        <taxon>Pycnococcaceae</taxon>
        <taxon>Pycnococcus</taxon>
    </lineage>
</organism>
<reference evidence="2" key="1">
    <citation type="submission" date="2020-10" db="EMBL/GenBank/DDBJ databases">
        <title>Unveiling of a novel bifunctional photoreceptor, Dualchrome1, isolated from a cosmopolitan green alga.</title>
        <authorList>
            <person name="Suzuki S."/>
            <person name="Kawachi M."/>
        </authorList>
    </citation>
    <scope>NUCLEOTIDE SEQUENCE</scope>
    <source>
        <strain evidence="2">NIES 2893</strain>
    </source>
</reference>
<keyword evidence="1" id="KW-0812">Transmembrane</keyword>
<dbReference type="AlphaFoldDB" id="A0A830HVI3"/>
<dbReference type="EMBL" id="BNJQ01000026">
    <property type="protein sequence ID" value="GHP09750.1"/>
    <property type="molecule type" value="Genomic_DNA"/>
</dbReference>
<proteinExistence type="predicted"/>
<feature type="transmembrane region" description="Helical" evidence="1">
    <location>
        <begin position="139"/>
        <end position="159"/>
    </location>
</feature>